<keyword evidence="6" id="KW-0762">Sugar transport</keyword>
<keyword evidence="8 12" id="KW-0812">Transmembrane</keyword>
<dbReference type="GO" id="GO:0016740">
    <property type="term" value="F:transferase activity"/>
    <property type="evidence" value="ECO:0007669"/>
    <property type="project" value="UniProtKB-KW"/>
</dbReference>
<feature type="transmembrane region" description="Helical" evidence="12">
    <location>
        <begin position="202"/>
        <end position="222"/>
    </location>
</feature>
<feature type="transmembrane region" description="Helical" evidence="12">
    <location>
        <begin position="54"/>
        <end position="72"/>
    </location>
</feature>
<dbReference type="InterPro" id="IPR001127">
    <property type="entry name" value="PTS_EIIA_1_perm"/>
</dbReference>
<comment type="similarity">
    <text evidence="2">In the N-terminal section; belongs to the sodium:galactoside symporter (TC 2.A.2) family.</text>
</comment>
<dbReference type="PANTHER" id="PTHR11328:SF24">
    <property type="entry name" value="MAJOR FACILITATOR SUPERFAMILY (MFS) PROFILE DOMAIN-CONTAINING PROTEIN"/>
    <property type="match status" value="1"/>
</dbReference>
<evidence type="ECO:0000313" key="15">
    <source>
        <dbReference type="Proteomes" id="UP001215461"/>
    </source>
</evidence>
<evidence type="ECO:0000256" key="1">
    <source>
        <dbReference type="ARBA" id="ARBA00004651"/>
    </source>
</evidence>
<comment type="caution">
    <text evidence="14">The sequence shown here is derived from an EMBL/GenBank/DDBJ whole genome shotgun (WGS) entry which is preliminary data.</text>
</comment>
<evidence type="ECO:0000256" key="11">
    <source>
        <dbReference type="ARBA" id="ARBA00023136"/>
    </source>
</evidence>
<dbReference type="InterPro" id="IPR001927">
    <property type="entry name" value="Na/Gal_symport"/>
</dbReference>
<keyword evidence="10 12" id="KW-1133">Transmembrane helix</keyword>
<feature type="transmembrane region" description="Helical" evidence="12">
    <location>
        <begin position="427"/>
        <end position="449"/>
    </location>
</feature>
<dbReference type="Pfam" id="PF00358">
    <property type="entry name" value="PTS_EIIA_1"/>
    <property type="match status" value="1"/>
</dbReference>
<comment type="subcellular location">
    <subcellularLocation>
        <location evidence="1">Cell membrane</location>
        <topology evidence="1">Multi-pass membrane protein</topology>
    </subcellularLocation>
</comment>
<protein>
    <submittedName>
        <fullName evidence="14">Lactose permease</fullName>
    </submittedName>
</protein>
<evidence type="ECO:0000313" key="14">
    <source>
        <dbReference type="EMBL" id="MDF8371380.1"/>
    </source>
</evidence>
<gene>
    <name evidence="14" type="ORF">G9403_06950</name>
</gene>
<feature type="transmembrane region" description="Helical" evidence="12">
    <location>
        <begin position="165"/>
        <end position="190"/>
    </location>
</feature>
<dbReference type="CDD" id="cd17332">
    <property type="entry name" value="MFS_MelB_like"/>
    <property type="match status" value="1"/>
</dbReference>
<feature type="transmembrane region" description="Helical" evidence="12">
    <location>
        <begin position="318"/>
        <end position="336"/>
    </location>
</feature>
<proteinExistence type="inferred from homology"/>
<evidence type="ECO:0000256" key="10">
    <source>
        <dbReference type="ARBA" id="ARBA00022989"/>
    </source>
</evidence>
<dbReference type="PROSITE" id="PS00872">
    <property type="entry name" value="NA_GALACTOSIDE_SYMP"/>
    <property type="match status" value="1"/>
</dbReference>
<dbReference type="Proteomes" id="UP001215461">
    <property type="component" value="Unassembled WGS sequence"/>
</dbReference>
<dbReference type="Pfam" id="PF13347">
    <property type="entry name" value="MFS_2"/>
    <property type="match status" value="1"/>
</dbReference>
<dbReference type="RefSeq" id="WP_164222838.1">
    <property type="nucleotide sequence ID" value="NZ_CP049940.1"/>
</dbReference>
<evidence type="ECO:0000256" key="4">
    <source>
        <dbReference type="ARBA" id="ARBA00022475"/>
    </source>
</evidence>
<reference evidence="14 15" key="1">
    <citation type="submission" date="2020-03" db="EMBL/GenBank/DDBJ databases">
        <title>Comparative genomics of Weissella paramesenteroides.</title>
        <authorList>
            <person name="Kant R."/>
            <person name="Takala T."/>
            <person name="Saris P."/>
        </authorList>
    </citation>
    <scope>NUCLEOTIDE SEQUENCE [LARGE SCALE GENOMIC DNA]</scope>
    <source>
        <strain evidence="14 15">SJ27-4</strain>
    </source>
</reference>
<evidence type="ECO:0000256" key="8">
    <source>
        <dbReference type="ARBA" id="ARBA00022692"/>
    </source>
</evidence>
<feature type="transmembrane region" description="Helical" evidence="12">
    <location>
        <begin position="21"/>
        <end position="42"/>
    </location>
</feature>
<dbReference type="NCBIfam" id="TIGR00830">
    <property type="entry name" value="PTBA"/>
    <property type="match status" value="1"/>
</dbReference>
<dbReference type="Gene3D" id="2.70.70.10">
    <property type="entry name" value="Glucose Permease (Domain IIA)"/>
    <property type="match status" value="1"/>
</dbReference>
<evidence type="ECO:0000256" key="3">
    <source>
        <dbReference type="ARBA" id="ARBA00022448"/>
    </source>
</evidence>
<dbReference type="EMBL" id="JAANXN010000008">
    <property type="protein sequence ID" value="MDF8371380.1"/>
    <property type="molecule type" value="Genomic_DNA"/>
</dbReference>
<keyword evidence="11 12" id="KW-0472">Membrane</keyword>
<feature type="transmembrane region" description="Helical" evidence="12">
    <location>
        <begin position="121"/>
        <end position="140"/>
    </location>
</feature>
<evidence type="ECO:0000256" key="5">
    <source>
        <dbReference type="ARBA" id="ARBA00022553"/>
    </source>
</evidence>
<feature type="transmembrane region" description="Helical" evidence="12">
    <location>
        <begin position="285"/>
        <end position="306"/>
    </location>
</feature>
<dbReference type="Gene3D" id="1.20.1250.20">
    <property type="entry name" value="MFS general substrate transporter like domains"/>
    <property type="match status" value="1"/>
</dbReference>
<dbReference type="SUPFAM" id="SSF103473">
    <property type="entry name" value="MFS general substrate transporter"/>
    <property type="match status" value="1"/>
</dbReference>
<dbReference type="AlphaFoldDB" id="A0ABD4XK05"/>
<accession>A0ABD4XK05</accession>
<dbReference type="InterPro" id="IPR039672">
    <property type="entry name" value="MFS_2"/>
</dbReference>
<dbReference type="PROSITE" id="PS51093">
    <property type="entry name" value="PTS_EIIA_TYPE_1"/>
    <property type="match status" value="1"/>
</dbReference>
<keyword evidence="5" id="KW-0597">Phosphoprotein</keyword>
<evidence type="ECO:0000256" key="12">
    <source>
        <dbReference type="SAM" id="Phobius"/>
    </source>
</evidence>
<keyword evidence="9" id="KW-0769">Symport</keyword>
<sequence length="644" mass="70246">MKTENSKQSALSRWSYSFGAFGNDVFFATLSTYFIMFVTTHLFSGGNSATNNKMISAITLIIFLLRFVELAIDPFIGNAIDNTRTRWGKFKPWVVIGGTIGSIALIILFTSMGGLNKSNPMAYLILFAIIYITMDIFYSFKDIGFWSMIPALTFDSREREKTATFARIGSTLGANLVGVVVMPLVLFFSVKSNGGTGDTRGWLWFAIIISVVAWISAIAVGVGTKEVDSELRQNKEKTTVKQVIKILVKNDQLMWTAVAYGLYTTGMTLVNSLELYYFTFILGDAKSFSILASLNVVTGLISVSLFPKLADKLNRRKLFFWSVGIMLLGLVVFIFAGKSLPVILVAAELFAVPQPLVFLVVLMTISDSVEYGQLKLGHRDESLTLSIRPLLDKLAGAISNGVVGLTAVVAGMTSGATAASITHANSLTFKAIMFGIPIVIIVAGVFVFFKKVTLTEAKHAEIVDELERTWGKQFNDTNETVTEVLPELSAGESIYYTPVTGTLLPLSRVNDKAFASGDLGKGFAIKPADGGVYAPFDGTIRIAFSTRHAVGIVSDTGIVTLIHIGLDTVKLQGTGFVSYFERGQHVNKGDLLIEFWDKSITDAGLDDTVIVTITNSDDLTTFELLEEPNTLIEQSTPILKLGRY</sequence>
<feature type="transmembrane region" description="Helical" evidence="12">
    <location>
        <begin position="253"/>
        <end position="273"/>
    </location>
</feature>
<keyword evidence="3" id="KW-0813">Transport</keyword>
<evidence type="ECO:0000256" key="2">
    <source>
        <dbReference type="ARBA" id="ARBA00007724"/>
    </source>
</evidence>
<feature type="transmembrane region" description="Helical" evidence="12">
    <location>
        <begin position="93"/>
        <end position="115"/>
    </location>
</feature>
<organism evidence="14 15">
    <name type="scientific">Weissella paramesenteroides</name>
    <name type="common">Leuconostoc paramesenteroides</name>
    <dbReference type="NCBI Taxonomy" id="1249"/>
    <lineage>
        <taxon>Bacteria</taxon>
        <taxon>Bacillati</taxon>
        <taxon>Bacillota</taxon>
        <taxon>Bacilli</taxon>
        <taxon>Lactobacillales</taxon>
        <taxon>Lactobacillaceae</taxon>
        <taxon>Weissella</taxon>
    </lineage>
</organism>
<dbReference type="InterPro" id="IPR011055">
    <property type="entry name" value="Dup_hybrid_motif"/>
</dbReference>
<keyword evidence="7" id="KW-0808">Transferase</keyword>
<evidence type="ECO:0000256" key="9">
    <source>
        <dbReference type="ARBA" id="ARBA00022847"/>
    </source>
</evidence>
<dbReference type="NCBIfam" id="TIGR00792">
    <property type="entry name" value="gph"/>
    <property type="match status" value="1"/>
</dbReference>
<evidence type="ECO:0000259" key="13">
    <source>
        <dbReference type="PROSITE" id="PS51093"/>
    </source>
</evidence>
<dbReference type="GO" id="GO:0005886">
    <property type="term" value="C:plasma membrane"/>
    <property type="evidence" value="ECO:0007669"/>
    <property type="project" value="UniProtKB-SubCell"/>
</dbReference>
<dbReference type="PANTHER" id="PTHR11328">
    <property type="entry name" value="MAJOR FACILITATOR SUPERFAMILY DOMAIN-CONTAINING PROTEIN"/>
    <property type="match status" value="1"/>
</dbReference>
<dbReference type="InterPro" id="IPR018043">
    <property type="entry name" value="Na/Gal_symport_CS"/>
</dbReference>
<dbReference type="GO" id="GO:0015293">
    <property type="term" value="F:symporter activity"/>
    <property type="evidence" value="ECO:0007669"/>
    <property type="project" value="UniProtKB-KW"/>
</dbReference>
<feature type="transmembrane region" description="Helical" evidence="12">
    <location>
        <begin position="342"/>
        <end position="365"/>
    </location>
</feature>
<feature type="transmembrane region" description="Helical" evidence="12">
    <location>
        <begin position="397"/>
        <end position="421"/>
    </location>
</feature>
<evidence type="ECO:0000256" key="7">
    <source>
        <dbReference type="ARBA" id="ARBA00022679"/>
    </source>
</evidence>
<evidence type="ECO:0000256" key="6">
    <source>
        <dbReference type="ARBA" id="ARBA00022597"/>
    </source>
</evidence>
<dbReference type="InterPro" id="IPR036259">
    <property type="entry name" value="MFS_trans_sf"/>
</dbReference>
<name>A0ABD4XK05_WEIPA</name>
<dbReference type="SUPFAM" id="SSF51261">
    <property type="entry name" value="Duplicated hybrid motif"/>
    <property type="match status" value="1"/>
</dbReference>
<keyword evidence="4" id="KW-1003">Cell membrane</keyword>
<feature type="domain" description="PTS EIIA type-1" evidence="13">
    <location>
        <begin position="511"/>
        <end position="615"/>
    </location>
</feature>